<gene>
    <name evidence="8" type="ORF">F7D08_1384</name>
</gene>
<evidence type="ECO:0000313" key="8">
    <source>
        <dbReference type="EMBL" id="KAB7787990.1"/>
    </source>
</evidence>
<proteinExistence type="predicted"/>
<feature type="domain" description="ComEC/Rec2-related protein" evidence="7">
    <location>
        <begin position="270"/>
        <end position="518"/>
    </location>
</feature>
<dbReference type="InterPro" id="IPR004477">
    <property type="entry name" value="ComEC_N"/>
</dbReference>
<evidence type="ECO:0000259" key="7">
    <source>
        <dbReference type="Pfam" id="PF03772"/>
    </source>
</evidence>
<keyword evidence="4 6" id="KW-1133">Transmembrane helix</keyword>
<dbReference type="NCBIfam" id="TIGR00360">
    <property type="entry name" value="ComEC_N-term"/>
    <property type="match status" value="1"/>
</dbReference>
<evidence type="ECO:0000256" key="5">
    <source>
        <dbReference type="ARBA" id="ARBA00023136"/>
    </source>
</evidence>
<evidence type="ECO:0000256" key="4">
    <source>
        <dbReference type="ARBA" id="ARBA00022989"/>
    </source>
</evidence>
<reference evidence="8 9" key="1">
    <citation type="submission" date="2019-09" db="EMBL/GenBank/DDBJ databases">
        <title>Characterization of the phylogenetic diversity of two novel species belonging to the genus Bifidobacterium: Bifidobacterium cebidarum sp. nov. and Bifidobacterium leontopitheci sp. nov.</title>
        <authorList>
            <person name="Lugli G.A."/>
            <person name="Duranti S."/>
            <person name="Milani C."/>
            <person name="Turroni F."/>
            <person name="Ventura M."/>
        </authorList>
    </citation>
    <scope>NUCLEOTIDE SEQUENCE [LARGE SCALE GENOMIC DNA]</scope>
    <source>
        <strain evidence="8 9">LMG 31469</strain>
    </source>
</reference>
<name>A0A6I1G8Q1_9BIFI</name>
<evidence type="ECO:0000256" key="2">
    <source>
        <dbReference type="ARBA" id="ARBA00022475"/>
    </source>
</evidence>
<dbReference type="RefSeq" id="WP_152209955.1">
    <property type="nucleotide sequence ID" value="NZ_WBVS01000006.1"/>
</dbReference>
<accession>A0A6I1G8Q1</accession>
<dbReference type="GO" id="GO:0005886">
    <property type="term" value="C:plasma membrane"/>
    <property type="evidence" value="ECO:0007669"/>
    <property type="project" value="UniProtKB-SubCell"/>
</dbReference>
<feature type="transmembrane region" description="Helical" evidence="6">
    <location>
        <begin position="279"/>
        <end position="298"/>
    </location>
</feature>
<comment type="caution">
    <text evidence="8">The sequence shown here is derived from an EMBL/GenBank/DDBJ whole genome shotgun (WGS) entry which is preliminary data.</text>
</comment>
<organism evidence="8 9">
    <name type="scientific">Bifidobacterium cebidarum</name>
    <dbReference type="NCBI Taxonomy" id="2650773"/>
    <lineage>
        <taxon>Bacteria</taxon>
        <taxon>Bacillati</taxon>
        <taxon>Actinomycetota</taxon>
        <taxon>Actinomycetes</taxon>
        <taxon>Bifidobacteriales</taxon>
        <taxon>Bifidobacteriaceae</taxon>
        <taxon>Bifidobacterium</taxon>
    </lineage>
</organism>
<dbReference type="PANTHER" id="PTHR30619:SF7">
    <property type="entry name" value="BETA-LACTAMASE DOMAIN PROTEIN"/>
    <property type="match status" value="1"/>
</dbReference>
<feature type="transmembrane region" description="Helical" evidence="6">
    <location>
        <begin position="310"/>
        <end position="327"/>
    </location>
</feature>
<dbReference type="EMBL" id="WBVS01000006">
    <property type="protein sequence ID" value="KAB7787990.1"/>
    <property type="molecule type" value="Genomic_DNA"/>
</dbReference>
<protein>
    <submittedName>
        <fullName evidence="8">Competence protein</fullName>
    </submittedName>
</protein>
<comment type="subcellular location">
    <subcellularLocation>
        <location evidence="1">Cell membrane</location>
        <topology evidence="1">Multi-pass membrane protein</topology>
    </subcellularLocation>
</comment>
<keyword evidence="5 6" id="KW-0472">Membrane</keyword>
<feature type="transmembrane region" description="Helical" evidence="6">
    <location>
        <begin position="46"/>
        <end position="64"/>
    </location>
</feature>
<dbReference type="PANTHER" id="PTHR30619">
    <property type="entry name" value="DNA INTERNALIZATION/COMPETENCE PROTEIN COMEC/REC2"/>
    <property type="match status" value="1"/>
</dbReference>
<feature type="transmembrane region" description="Helical" evidence="6">
    <location>
        <begin position="408"/>
        <end position="429"/>
    </location>
</feature>
<dbReference type="Pfam" id="PF03772">
    <property type="entry name" value="Competence"/>
    <property type="match status" value="1"/>
</dbReference>
<feature type="transmembrane region" description="Helical" evidence="6">
    <location>
        <begin position="333"/>
        <end position="349"/>
    </location>
</feature>
<evidence type="ECO:0000256" key="1">
    <source>
        <dbReference type="ARBA" id="ARBA00004651"/>
    </source>
</evidence>
<sequence>MNVDWMLREQGSRDWRLLPVAITVWSASLVSHQVFALWAGGNPSEIIIAIMSIAVAISLIAAYLMMRGRRWWAGSLTVCCVAASVAGMAAVTADTVAWLDPVSVQSRAANQSPIQAEGTVVAPILVSDRRSYDCQVDVRLAFIVTSRGKQRTFARARVYATRDDCIILRRGGVYRLRGVLKQAEYGRLPLWILIERDAGSVQQSLTALRAPPWHWRVISHMQQSFFRATQQLSDQGRVLVPGLTMGVLGQDYFDAEPGDGPSVDDTYANMMEERFRISGIMHLMAVSGGHFVLLAALVRRICLWMLMDRRVCAILIGGAYVCLALAVFPGDSVTRALTMGLMGTVSYAIGRRLQALSALCCTVIGSIIVMPGISQSYGFALSSAAVLGIVLCANHIERLCSCVMPRLLAQTIAMTISAQMFTLPIQILMEPQLPLLSVPANLLVAPFVSLATIAGLLSLSCAWCVPWLAVQLARLASMGTLIMERVCIWTSSSDRAAVPWADGILGAMLMLLVEALVMMAIMFFAHWLRRVRAEPGMPGERFGTYASRKVRMALWWKETLNMLLR</sequence>
<dbReference type="AlphaFoldDB" id="A0A6I1G8Q1"/>
<dbReference type="InterPro" id="IPR052159">
    <property type="entry name" value="Competence_DNA_uptake"/>
</dbReference>
<keyword evidence="2" id="KW-1003">Cell membrane</keyword>
<feature type="transmembrane region" description="Helical" evidence="6">
    <location>
        <begin position="356"/>
        <end position="373"/>
    </location>
</feature>
<evidence type="ECO:0000256" key="3">
    <source>
        <dbReference type="ARBA" id="ARBA00022692"/>
    </source>
</evidence>
<keyword evidence="9" id="KW-1185">Reference proteome</keyword>
<feature type="transmembrane region" description="Helical" evidence="6">
    <location>
        <begin position="71"/>
        <end position="93"/>
    </location>
</feature>
<evidence type="ECO:0000313" key="9">
    <source>
        <dbReference type="Proteomes" id="UP000468413"/>
    </source>
</evidence>
<dbReference type="Proteomes" id="UP000468413">
    <property type="component" value="Unassembled WGS sequence"/>
</dbReference>
<feature type="transmembrane region" description="Helical" evidence="6">
    <location>
        <begin position="504"/>
        <end position="528"/>
    </location>
</feature>
<keyword evidence="3 6" id="KW-0812">Transmembrane</keyword>
<feature type="transmembrane region" description="Helical" evidence="6">
    <location>
        <begin position="379"/>
        <end position="396"/>
    </location>
</feature>
<evidence type="ECO:0000256" key="6">
    <source>
        <dbReference type="SAM" id="Phobius"/>
    </source>
</evidence>
<feature type="transmembrane region" description="Helical" evidence="6">
    <location>
        <begin position="441"/>
        <end position="465"/>
    </location>
</feature>
<feature type="transmembrane region" description="Helical" evidence="6">
    <location>
        <begin position="20"/>
        <end position="40"/>
    </location>
</feature>